<dbReference type="PANTHER" id="PTHR30353:SF0">
    <property type="entry name" value="TRANSMEMBRANE PROTEIN"/>
    <property type="match status" value="1"/>
</dbReference>
<dbReference type="GeneID" id="29422759"/>
<feature type="transmembrane region" description="Helical" evidence="7">
    <location>
        <begin position="59"/>
        <end position="82"/>
    </location>
</feature>
<protein>
    <submittedName>
        <fullName evidence="9">DedA family protein</fullName>
    </submittedName>
</protein>
<keyword evidence="4 7" id="KW-0812">Transmembrane</keyword>
<comment type="caution">
    <text evidence="9">The sequence shown here is derived from an EMBL/GenBank/DDBJ whole genome shotgun (WGS) entry which is preliminary data.</text>
</comment>
<comment type="subcellular location">
    <subcellularLocation>
        <location evidence="1 7">Cell membrane</location>
        <topology evidence="1 7">Multi-pass membrane protein</topology>
    </subcellularLocation>
</comment>
<evidence type="ECO:0000256" key="3">
    <source>
        <dbReference type="ARBA" id="ARBA00022475"/>
    </source>
</evidence>
<dbReference type="KEGG" id="cdip:ERS451417_02326"/>
<feature type="transmembrane region" description="Helical" evidence="7">
    <location>
        <begin position="12"/>
        <end position="39"/>
    </location>
</feature>
<dbReference type="Pfam" id="PF09335">
    <property type="entry name" value="VTT_dom"/>
    <property type="match status" value="1"/>
</dbReference>
<keyword evidence="3 7" id="KW-1003">Cell membrane</keyword>
<feature type="transmembrane region" description="Helical" evidence="7">
    <location>
        <begin position="180"/>
        <end position="198"/>
    </location>
</feature>
<dbReference type="InterPro" id="IPR032816">
    <property type="entry name" value="VTT_dom"/>
</dbReference>
<dbReference type="RefSeq" id="WP_010935741.1">
    <property type="nucleotide sequence ID" value="NZ_CABVGJ010000009.1"/>
</dbReference>
<dbReference type="InterPro" id="IPR032818">
    <property type="entry name" value="DedA-like"/>
</dbReference>
<evidence type="ECO:0000256" key="7">
    <source>
        <dbReference type="RuleBase" id="RU367016"/>
    </source>
</evidence>
<dbReference type="OrthoDB" id="9813426at2"/>
<dbReference type="OMA" id="MAANPKY"/>
<dbReference type="EMBL" id="CADDAV010000001">
    <property type="protein sequence ID" value="CAB0577833.1"/>
    <property type="molecule type" value="Genomic_DNA"/>
</dbReference>
<dbReference type="PANTHER" id="PTHR30353">
    <property type="entry name" value="INNER MEMBRANE PROTEIN DEDA-RELATED"/>
    <property type="match status" value="1"/>
</dbReference>
<name>A0A0D6H7C6_CORDP</name>
<dbReference type="KEGG" id="cdi:DIP2302"/>
<comment type="similarity">
    <text evidence="2 7">Belongs to the DedA family.</text>
</comment>
<sequence length="212" mass="22783">MTDFLHMLHDTQGLLTSVGLVGLGLIVFAETGILIGFFLPGDSLLFMAGMLAAAENPIAPLWLVCLTVGICAFVGNEVGYFLGKKVGPAIINSWAGRKIGIERVRAAEEFFVKHGASAVFLGRFIPIVRTLVPVLAGMNSMNYRKFSIYNLVGALVWGMGVPVLGYLLGGIPFVRDNIEAILIGVIVVSVLPVALQFVKKQKPVRTVEQGEL</sequence>
<gene>
    <name evidence="9" type="ORF">CIP107547_00025</name>
</gene>
<organism evidence="9 10">
    <name type="scientific">Corynebacterium diphtheriae</name>
    <dbReference type="NCBI Taxonomy" id="1717"/>
    <lineage>
        <taxon>Bacteria</taxon>
        <taxon>Bacillati</taxon>
        <taxon>Actinomycetota</taxon>
        <taxon>Actinomycetes</taxon>
        <taxon>Mycobacteriales</taxon>
        <taxon>Corynebacteriaceae</taxon>
        <taxon>Corynebacterium</taxon>
    </lineage>
</organism>
<dbReference type="GO" id="GO:0005886">
    <property type="term" value="C:plasma membrane"/>
    <property type="evidence" value="ECO:0007669"/>
    <property type="project" value="UniProtKB-SubCell"/>
</dbReference>
<evidence type="ECO:0000256" key="1">
    <source>
        <dbReference type="ARBA" id="ARBA00004651"/>
    </source>
</evidence>
<evidence type="ECO:0000313" key="10">
    <source>
        <dbReference type="Proteomes" id="UP000480222"/>
    </source>
</evidence>
<evidence type="ECO:0000256" key="6">
    <source>
        <dbReference type="ARBA" id="ARBA00023136"/>
    </source>
</evidence>
<feature type="transmembrane region" description="Helical" evidence="7">
    <location>
        <begin position="148"/>
        <end position="168"/>
    </location>
</feature>
<evidence type="ECO:0000259" key="8">
    <source>
        <dbReference type="Pfam" id="PF09335"/>
    </source>
</evidence>
<keyword evidence="6 7" id="KW-0472">Membrane</keyword>
<evidence type="ECO:0000313" key="9">
    <source>
        <dbReference type="EMBL" id="CAB0577833.1"/>
    </source>
</evidence>
<feature type="domain" description="VTT" evidence="8">
    <location>
        <begin position="39"/>
        <end position="166"/>
    </location>
</feature>
<evidence type="ECO:0000256" key="2">
    <source>
        <dbReference type="ARBA" id="ARBA00010792"/>
    </source>
</evidence>
<proteinExistence type="inferred from homology"/>
<accession>A0A0D6H7C6</accession>
<reference evidence="9 10" key="1">
    <citation type="submission" date="2020-02" db="EMBL/GenBank/DDBJ databases">
        <authorList>
            <person name="Brisse S."/>
        </authorList>
    </citation>
    <scope>NUCLEOTIDE SEQUENCE [LARGE SCALE GENOMIC DNA]</scope>
    <source>
        <strain evidence="9">CIP107547</strain>
    </source>
</reference>
<keyword evidence="5 7" id="KW-1133">Transmembrane helix</keyword>
<dbReference type="AlphaFoldDB" id="A0A0D6H7C6"/>
<evidence type="ECO:0000256" key="4">
    <source>
        <dbReference type="ARBA" id="ARBA00022692"/>
    </source>
</evidence>
<evidence type="ECO:0000256" key="5">
    <source>
        <dbReference type="ARBA" id="ARBA00022989"/>
    </source>
</evidence>
<dbReference type="Proteomes" id="UP000480222">
    <property type="component" value="Unassembled WGS sequence"/>
</dbReference>